<keyword evidence="2" id="KW-1185">Reference proteome</keyword>
<protein>
    <submittedName>
        <fullName evidence="1">Uncharacterized protein</fullName>
    </submittedName>
</protein>
<evidence type="ECO:0000313" key="1">
    <source>
        <dbReference type="EMBL" id="RPA71735.1"/>
    </source>
</evidence>
<dbReference type="EMBL" id="ML119903">
    <property type="protein sequence ID" value="RPA71735.1"/>
    <property type="molecule type" value="Genomic_DNA"/>
</dbReference>
<accession>A0A3N4HBB7</accession>
<dbReference type="Proteomes" id="UP000275078">
    <property type="component" value="Unassembled WGS sequence"/>
</dbReference>
<reference evidence="1 2" key="1">
    <citation type="journal article" date="2018" name="Nat. Ecol. Evol.">
        <title>Pezizomycetes genomes reveal the molecular basis of ectomycorrhizal truffle lifestyle.</title>
        <authorList>
            <person name="Murat C."/>
            <person name="Payen T."/>
            <person name="Noel B."/>
            <person name="Kuo A."/>
            <person name="Morin E."/>
            <person name="Chen J."/>
            <person name="Kohler A."/>
            <person name="Krizsan K."/>
            <person name="Balestrini R."/>
            <person name="Da Silva C."/>
            <person name="Montanini B."/>
            <person name="Hainaut M."/>
            <person name="Levati E."/>
            <person name="Barry K.W."/>
            <person name="Belfiori B."/>
            <person name="Cichocki N."/>
            <person name="Clum A."/>
            <person name="Dockter R.B."/>
            <person name="Fauchery L."/>
            <person name="Guy J."/>
            <person name="Iotti M."/>
            <person name="Le Tacon F."/>
            <person name="Lindquist E.A."/>
            <person name="Lipzen A."/>
            <person name="Malagnac F."/>
            <person name="Mello A."/>
            <person name="Molinier V."/>
            <person name="Miyauchi S."/>
            <person name="Poulain J."/>
            <person name="Riccioni C."/>
            <person name="Rubini A."/>
            <person name="Sitrit Y."/>
            <person name="Splivallo R."/>
            <person name="Traeger S."/>
            <person name="Wang M."/>
            <person name="Zifcakova L."/>
            <person name="Wipf D."/>
            <person name="Zambonelli A."/>
            <person name="Paolocci F."/>
            <person name="Nowrousian M."/>
            <person name="Ottonello S."/>
            <person name="Baldrian P."/>
            <person name="Spatafora J.W."/>
            <person name="Henrissat B."/>
            <person name="Nagy L.G."/>
            <person name="Aury J.M."/>
            <person name="Wincker P."/>
            <person name="Grigoriev I.V."/>
            <person name="Bonfante P."/>
            <person name="Martin F.M."/>
        </authorList>
    </citation>
    <scope>NUCLEOTIDE SEQUENCE [LARGE SCALE GENOMIC DNA]</scope>
    <source>
        <strain evidence="1 2">RN42</strain>
    </source>
</reference>
<organism evidence="1 2">
    <name type="scientific">Ascobolus immersus RN42</name>
    <dbReference type="NCBI Taxonomy" id="1160509"/>
    <lineage>
        <taxon>Eukaryota</taxon>
        <taxon>Fungi</taxon>
        <taxon>Dikarya</taxon>
        <taxon>Ascomycota</taxon>
        <taxon>Pezizomycotina</taxon>
        <taxon>Pezizomycetes</taxon>
        <taxon>Pezizales</taxon>
        <taxon>Ascobolaceae</taxon>
        <taxon>Ascobolus</taxon>
    </lineage>
</organism>
<gene>
    <name evidence="1" type="ORF">BJ508DRAFT_315344</name>
</gene>
<dbReference type="AlphaFoldDB" id="A0A3N4HBB7"/>
<sequence>MSWQKGYALVPDSYRIRFAAVQSIPTEAVHCLDTNDIYEDSQDNNDMYEHVPDSISIYEHSLYINDMYQHVQKSNDMYQHCLHSNDMYQHERESNSTLYYYSWNSKAITSTFLTTRICSRVV</sequence>
<name>A0A3N4HBB7_ASCIM</name>
<proteinExistence type="predicted"/>
<evidence type="ECO:0000313" key="2">
    <source>
        <dbReference type="Proteomes" id="UP000275078"/>
    </source>
</evidence>